<evidence type="ECO:0000313" key="17">
    <source>
        <dbReference type="Proteomes" id="UP000198406"/>
    </source>
</evidence>
<evidence type="ECO:0000256" key="8">
    <source>
        <dbReference type="ARBA" id="ARBA00022967"/>
    </source>
</evidence>
<dbReference type="PROSITE" id="PS50929">
    <property type="entry name" value="ABC_TM1F"/>
    <property type="match status" value="2"/>
</dbReference>
<dbReference type="InterPro" id="IPR036640">
    <property type="entry name" value="ABC1_TM_sf"/>
</dbReference>
<dbReference type="Gene3D" id="3.40.50.300">
    <property type="entry name" value="P-loop containing nucleotide triphosphate hydrolases"/>
    <property type="match status" value="1"/>
</dbReference>
<organism evidence="16 17">
    <name type="scientific">Fistulifera solaris</name>
    <name type="common">Oleaginous diatom</name>
    <dbReference type="NCBI Taxonomy" id="1519565"/>
    <lineage>
        <taxon>Eukaryota</taxon>
        <taxon>Sar</taxon>
        <taxon>Stramenopiles</taxon>
        <taxon>Ochrophyta</taxon>
        <taxon>Bacillariophyta</taxon>
        <taxon>Bacillariophyceae</taxon>
        <taxon>Bacillariophycidae</taxon>
        <taxon>Naviculales</taxon>
        <taxon>Naviculaceae</taxon>
        <taxon>Fistulifera</taxon>
    </lineage>
</organism>
<keyword evidence="17" id="KW-1185">Reference proteome</keyword>
<feature type="transmembrane region" description="Helical" evidence="13">
    <location>
        <begin position="773"/>
        <end position="801"/>
    </location>
</feature>
<dbReference type="GO" id="GO:0015421">
    <property type="term" value="F:ABC-type oligopeptide transporter activity"/>
    <property type="evidence" value="ECO:0007669"/>
    <property type="project" value="TreeGrafter"/>
</dbReference>
<dbReference type="InterPro" id="IPR003593">
    <property type="entry name" value="AAA+_ATPase"/>
</dbReference>
<dbReference type="GO" id="GO:0005524">
    <property type="term" value="F:ATP binding"/>
    <property type="evidence" value="ECO:0007669"/>
    <property type="project" value="UniProtKB-KW"/>
</dbReference>
<keyword evidence="10 13" id="KW-0472">Membrane</keyword>
<dbReference type="FunCoup" id="A0A1Z5KNW4">
    <property type="interactions" value="4"/>
</dbReference>
<evidence type="ECO:0000259" key="15">
    <source>
        <dbReference type="PROSITE" id="PS50929"/>
    </source>
</evidence>
<dbReference type="InterPro" id="IPR017871">
    <property type="entry name" value="ABC_transporter-like_CS"/>
</dbReference>
<accession>A0A1Z5KNW4</accession>
<name>A0A1Z5KNW4_FISSO</name>
<dbReference type="Gene3D" id="1.20.1560.10">
    <property type="entry name" value="ABC transporter type 1, transmembrane domain"/>
    <property type="match status" value="2"/>
</dbReference>
<dbReference type="PANTHER" id="PTHR43394">
    <property type="entry name" value="ATP-DEPENDENT PERMEASE MDL1, MITOCHONDRIAL"/>
    <property type="match status" value="1"/>
</dbReference>
<dbReference type="CDD" id="cd03249">
    <property type="entry name" value="ABC_MTABC3_MDL1_MDL2"/>
    <property type="match status" value="1"/>
</dbReference>
<keyword evidence="7 16" id="KW-0067">ATP-binding</keyword>
<keyword evidence="16" id="KW-0378">Hydrolase</keyword>
<dbReference type="EC" id="3.6.3.44" evidence="16"/>
<dbReference type="CDD" id="cd18577">
    <property type="entry name" value="ABC_6TM_Pgp_ABCB1_D1_like"/>
    <property type="match status" value="1"/>
</dbReference>
<reference evidence="16 17" key="1">
    <citation type="journal article" date="2015" name="Plant Cell">
        <title>Oil accumulation by the oleaginous diatom Fistulifera solaris as revealed by the genome and transcriptome.</title>
        <authorList>
            <person name="Tanaka T."/>
            <person name="Maeda Y."/>
            <person name="Veluchamy A."/>
            <person name="Tanaka M."/>
            <person name="Abida H."/>
            <person name="Marechal E."/>
            <person name="Bowler C."/>
            <person name="Muto M."/>
            <person name="Sunaga Y."/>
            <person name="Tanaka M."/>
            <person name="Yoshino T."/>
            <person name="Taniguchi T."/>
            <person name="Fukuda Y."/>
            <person name="Nemoto M."/>
            <person name="Matsumoto M."/>
            <person name="Wong P.S."/>
            <person name="Aburatani S."/>
            <person name="Fujibuchi W."/>
        </authorList>
    </citation>
    <scope>NUCLEOTIDE SEQUENCE [LARGE SCALE GENOMIC DNA]</scope>
    <source>
        <strain evidence="16 17">JPCC DA0580</strain>
    </source>
</reference>
<keyword evidence="4 13" id="KW-0812">Transmembrane</keyword>
<evidence type="ECO:0000256" key="10">
    <source>
        <dbReference type="ARBA" id="ARBA00023136"/>
    </source>
</evidence>
<evidence type="ECO:0000313" key="16">
    <source>
        <dbReference type="EMBL" id="GAX28020.1"/>
    </source>
</evidence>
<dbReference type="InterPro" id="IPR003439">
    <property type="entry name" value="ABC_transporter-like_ATP-bd"/>
</dbReference>
<dbReference type="SUPFAM" id="SSF90123">
    <property type="entry name" value="ABC transporter transmembrane region"/>
    <property type="match status" value="2"/>
</dbReference>
<feature type="transmembrane region" description="Helical" evidence="13">
    <location>
        <begin position="89"/>
        <end position="115"/>
    </location>
</feature>
<feature type="domain" description="ABC transmembrane type-1" evidence="15">
    <location>
        <begin position="48"/>
        <end position="350"/>
    </location>
</feature>
<evidence type="ECO:0000256" key="4">
    <source>
        <dbReference type="ARBA" id="ARBA00022692"/>
    </source>
</evidence>
<keyword evidence="6" id="KW-0547">Nucleotide-binding</keyword>
<gene>
    <name evidence="16" type="ORF">FisN_16Lh277</name>
</gene>
<keyword evidence="5" id="KW-0677">Repeat</keyword>
<evidence type="ECO:0000256" key="3">
    <source>
        <dbReference type="ARBA" id="ARBA00022448"/>
    </source>
</evidence>
<evidence type="ECO:0000256" key="9">
    <source>
        <dbReference type="ARBA" id="ARBA00022989"/>
    </source>
</evidence>
<dbReference type="AlphaFoldDB" id="A0A1Z5KNW4"/>
<feature type="transmembrane region" description="Helical" evidence="13">
    <location>
        <begin position="190"/>
        <end position="210"/>
    </location>
</feature>
<comment type="subcellular location">
    <subcellularLocation>
        <location evidence="1">Membrane</location>
        <topology evidence="1">Multi-pass membrane protein</topology>
    </subcellularLocation>
</comment>
<evidence type="ECO:0000259" key="14">
    <source>
        <dbReference type="PROSITE" id="PS50893"/>
    </source>
</evidence>
<feature type="domain" description="ABC transmembrane type-1" evidence="15">
    <location>
        <begin position="660"/>
        <end position="935"/>
    </location>
</feature>
<dbReference type="GO" id="GO:0005743">
    <property type="term" value="C:mitochondrial inner membrane"/>
    <property type="evidence" value="ECO:0007669"/>
    <property type="project" value="TreeGrafter"/>
</dbReference>
<dbReference type="Pfam" id="PF00005">
    <property type="entry name" value="ABC_tran"/>
    <property type="match status" value="1"/>
</dbReference>
<feature type="domain" description="ABC transporter" evidence="14">
    <location>
        <begin position="427"/>
        <end position="678"/>
    </location>
</feature>
<dbReference type="PROSITE" id="PS50893">
    <property type="entry name" value="ABC_TRANSPORTER_2"/>
    <property type="match status" value="1"/>
</dbReference>
<dbReference type="SUPFAM" id="SSF52540">
    <property type="entry name" value="P-loop containing nucleoside triphosphate hydrolases"/>
    <property type="match status" value="1"/>
</dbReference>
<evidence type="ECO:0000256" key="2">
    <source>
        <dbReference type="ARBA" id="ARBA00007577"/>
    </source>
</evidence>
<dbReference type="Proteomes" id="UP000198406">
    <property type="component" value="Unassembled WGS sequence"/>
</dbReference>
<keyword evidence="11" id="KW-0325">Glycoprotein</keyword>
<dbReference type="InterPro" id="IPR027417">
    <property type="entry name" value="P-loop_NTPase"/>
</dbReference>
<feature type="region of interest" description="Disordered" evidence="12">
    <location>
        <begin position="1"/>
        <end position="25"/>
    </location>
</feature>
<evidence type="ECO:0000256" key="6">
    <source>
        <dbReference type="ARBA" id="ARBA00022741"/>
    </source>
</evidence>
<dbReference type="GO" id="GO:0090374">
    <property type="term" value="P:oligopeptide export from mitochondrion"/>
    <property type="evidence" value="ECO:0007669"/>
    <property type="project" value="TreeGrafter"/>
</dbReference>
<dbReference type="InterPro" id="IPR011527">
    <property type="entry name" value="ABC1_TM_dom"/>
</dbReference>
<feature type="transmembrane region" description="Helical" evidence="13">
    <location>
        <begin position="689"/>
        <end position="709"/>
    </location>
</feature>
<feature type="transmembrane region" description="Helical" evidence="13">
    <location>
        <begin position="880"/>
        <end position="898"/>
    </location>
</feature>
<feature type="transmembrane region" description="Helical" evidence="13">
    <location>
        <begin position="165"/>
        <end position="184"/>
    </location>
</feature>
<keyword evidence="9 13" id="KW-1133">Transmembrane helix</keyword>
<sequence length="964" mass="104548">MAAKDTSLETSSRGESSKGRKSASPQASVSETLRFVFECGVATQLLFAVGAIAGVANGMVYPALAYLFSSSFSDISAASNDGLAQVRELAYTFMIVGTYALVASLIQGWCFEICAYRGCMNFRLKWFKALLRQDAAYFDVNDTAGMANAVGPASTKYRRGLGRKFGEGIQFLCTGIFGLAYAFYSSWRVALVVLCVIPFVCASAMAVMTFNQGKGTRSAEAYSKAGSVAYTTVSSIRTVLSLNAIPSFIRQYEEATSEAMKMATSMLFKIGLANGSMMGSFLCLYAILSLYGTALFYRDIDDTGCDPSAGVAGAVSCESTGPEVFGSMLGVAFAAQGVSQFGNFSEAFTQARVAVYEALQTINRLPGAPEKKIFKPKDDALSTTTRSTKSNKSSEEVEQVLKAILPKYQIDSTATTGFKPESIAGSISVRDVHFNYPTRPGDPILNGMNVEIAAGQTVAFVGSSGGGKSTIVSLLERFYDPLSGVIELDGKDLKEYNVTHLRRMIGYVGQEPTLFATTIRGNIRYGNPDATDEQVEEAARMANAHDFISAFTDGYDTQVGDKGSQLSGGQKQRIAIARVLVGNPRILLLDEATSALDAESELVVQDALDSILQKKKITTIIIAHRLSTIPGGVFPAWGVIFSETIDLLFRRVEVCPDVNGSIIDGFDSCQDYWKSVADEIQDGSFKVSVYWLCLLIGCLIGNILVFWGFGHASERLSKRVRDSAFTAIIRQDVAFFDKRSIGRITSELQDDAARIQAFCGEPIRQLIVALSSVLTGVTISLIFMWQFALLAIGCVPVMGFATSIEMKTFLGEDIGNVNAADELNSPGGIVVETLLNIRTVSALCLENARYENYQQALLNAEPNHRRDAFMSGTMAGLSMFIQQWVNALQLWFGGYLLFTFPETYGFKDFLISNFAILFSLFGLGAAFQDAADTAEVKKSIGRIFYLLDRESKIDPLSTTGKKLD</sequence>
<dbReference type="PANTHER" id="PTHR43394:SF11">
    <property type="entry name" value="ATP-BINDING CASSETTE TRANSPORTER"/>
    <property type="match status" value="1"/>
</dbReference>
<proteinExistence type="inferred from homology"/>
<feature type="transmembrane region" description="Helical" evidence="13">
    <location>
        <begin position="910"/>
        <end position="927"/>
    </location>
</feature>
<evidence type="ECO:0000256" key="5">
    <source>
        <dbReference type="ARBA" id="ARBA00022737"/>
    </source>
</evidence>
<dbReference type="SMART" id="SM00382">
    <property type="entry name" value="AAA"/>
    <property type="match status" value="1"/>
</dbReference>
<dbReference type="OrthoDB" id="76207at2759"/>
<dbReference type="InParanoid" id="A0A1Z5KNW4"/>
<dbReference type="PROSITE" id="PS00211">
    <property type="entry name" value="ABC_TRANSPORTER_1"/>
    <property type="match status" value="1"/>
</dbReference>
<feature type="transmembrane region" description="Helical" evidence="13">
    <location>
        <begin position="270"/>
        <end position="297"/>
    </location>
</feature>
<dbReference type="EMBL" id="BDSP01000263">
    <property type="protein sequence ID" value="GAX28020.1"/>
    <property type="molecule type" value="Genomic_DNA"/>
</dbReference>
<comment type="caution">
    <text evidence="16">The sequence shown here is derived from an EMBL/GenBank/DDBJ whole genome shotgun (WGS) entry which is preliminary data.</text>
</comment>
<keyword evidence="3" id="KW-0813">Transport</keyword>
<feature type="transmembrane region" description="Helical" evidence="13">
    <location>
        <begin position="45"/>
        <end position="69"/>
    </location>
</feature>
<evidence type="ECO:0000256" key="13">
    <source>
        <dbReference type="SAM" id="Phobius"/>
    </source>
</evidence>
<dbReference type="FunFam" id="3.40.50.300:FF:000479">
    <property type="entry name" value="Multidrug resistance protein 1A"/>
    <property type="match status" value="1"/>
</dbReference>
<dbReference type="CDD" id="cd18578">
    <property type="entry name" value="ABC_6TM_Pgp_ABCB1_D2_like"/>
    <property type="match status" value="1"/>
</dbReference>
<evidence type="ECO:0000256" key="11">
    <source>
        <dbReference type="ARBA" id="ARBA00023180"/>
    </source>
</evidence>
<dbReference type="GO" id="GO:0016887">
    <property type="term" value="F:ATP hydrolysis activity"/>
    <property type="evidence" value="ECO:0007669"/>
    <property type="project" value="InterPro"/>
</dbReference>
<evidence type="ECO:0000256" key="7">
    <source>
        <dbReference type="ARBA" id="ARBA00022840"/>
    </source>
</evidence>
<protein>
    <submittedName>
        <fullName evidence="16">ATP-binding cassette, subfamily B (MDR/TAP), member 1</fullName>
        <ecNumber evidence="16">3.6.3.44</ecNumber>
    </submittedName>
</protein>
<keyword evidence="8" id="KW-1278">Translocase</keyword>
<evidence type="ECO:0000256" key="12">
    <source>
        <dbReference type="SAM" id="MobiDB-lite"/>
    </source>
</evidence>
<dbReference type="Pfam" id="PF00664">
    <property type="entry name" value="ABC_membrane"/>
    <property type="match status" value="2"/>
</dbReference>
<dbReference type="InterPro" id="IPR039421">
    <property type="entry name" value="Type_1_exporter"/>
</dbReference>
<evidence type="ECO:0000256" key="1">
    <source>
        <dbReference type="ARBA" id="ARBA00004141"/>
    </source>
</evidence>
<comment type="similarity">
    <text evidence="2">Belongs to the ABC transporter superfamily. ABCB family. Multidrug resistance exporter (TC 3.A.1.201) subfamily.</text>
</comment>